<dbReference type="Proteomes" id="UP000821865">
    <property type="component" value="Chromosome 4"/>
</dbReference>
<evidence type="ECO:0000313" key="2">
    <source>
        <dbReference type="Proteomes" id="UP000821865"/>
    </source>
</evidence>
<dbReference type="EMBL" id="CM023473">
    <property type="protein sequence ID" value="KAH7954184.1"/>
    <property type="molecule type" value="Genomic_DNA"/>
</dbReference>
<organism evidence="1 2">
    <name type="scientific">Dermacentor silvarum</name>
    <name type="common">Tick</name>
    <dbReference type="NCBI Taxonomy" id="543639"/>
    <lineage>
        <taxon>Eukaryota</taxon>
        <taxon>Metazoa</taxon>
        <taxon>Ecdysozoa</taxon>
        <taxon>Arthropoda</taxon>
        <taxon>Chelicerata</taxon>
        <taxon>Arachnida</taxon>
        <taxon>Acari</taxon>
        <taxon>Parasitiformes</taxon>
        <taxon>Ixodida</taxon>
        <taxon>Ixodoidea</taxon>
        <taxon>Ixodidae</taxon>
        <taxon>Rhipicephalinae</taxon>
        <taxon>Dermacentor</taxon>
    </lineage>
</organism>
<gene>
    <name evidence="1" type="ORF">HPB49_016256</name>
</gene>
<proteinExistence type="predicted"/>
<protein>
    <submittedName>
        <fullName evidence="1">Uncharacterized protein</fullName>
    </submittedName>
</protein>
<keyword evidence="2" id="KW-1185">Reference proteome</keyword>
<evidence type="ECO:0000313" key="1">
    <source>
        <dbReference type="EMBL" id="KAH7954184.1"/>
    </source>
</evidence>
<accession>A0ACB8CYF5</accession>
<reference evidence="1" key="1">
    <citation type="submission" date="2020-05" db="EMBL/GenBank/DDBJ databases">
        <title>Large-scale comparative analyses of tick genomes elucidate their genetic diversity and vector capacities.</title>
        <authorList>
            <person name="Jia N."/>
            <person name="Wang J."/>
            <person name="Shi W."/>
            <person name="Du L."/>
            <person name="Sun Y."/>
            <person name="Zhan W."/>
            <person name="Jiang J."/>
            <person name="Wang Q."/>
            <person name="Zhang B."/>
            <person name="Ji P."/>
            <person name="Sakyi L.B."/>
            <person name="Cui X."/>
            <person name="Yuan T."/>
            <person name="Jiang B."/>
            <person name="Yang W."/>
            <person name="Lam T.T.-Y."/>
            <person name="Chang Q."/>
            <person name="Ding S."/>
            <person name="Wang X."/>
            <person name="Zhu J."/>
            <person name="Ruan X."/>
            <person name="Zhao L."/>
            <person name="Wei J."/>
            <person name="Que T."/>
            <person name="Du C."/>
            <person name="Cheng J."/>
            <person name="Dai P."/>
            <person name="Han X."/>
            <person name="Huang E."/>
            <person name="Gao Y."/>
            <person name="Liu J."/>
            <person name="Shao H."/>
            <person name="Ye R."/>
            <person name="Li L."/>
            <person name="Wei W."/>
            <person name="Wang X."/>
            <person name="Wang C."/>
            <person name="Yang T."/>
            <person name="Huo Q."/>
            <person name="Li W."/>
            <person name="Guo W."/>
            <person name="Chen H."/>
            <person name="Zhou L."/>
            <person name="Ni X."/>
            <person name="Tian J."/>
            <person name="Zhou Y."/>
            <person name="Sheng Y."/>
            <person name="Liu T."/>
            <person name="Pan Y."/>
            <person name="Xia L."/>
            <person name="Li J."/>
            <person name="Zhao F."/>
            <person name="Cao W."/>
        </authorList>
    </citation>
    <scope>NUCLEOTIDE SEQUENCE</scope>
    <source>
        <strain evidence="1">Dsil-2018</strain>
    </source>
</reference>
<name>A0ACB8CYF5_DERSI</name>
<comment type="caution">
    <text evidence="1">The sequence shown here is derived from an EMBL/GenBank/DDBJ whole genome shotgun (WGS) entry which is preliminary data.</text>
</comment>
<sequence>MSGPMLEQQTKPLGALLGPDYFNSLYGWNQRFKDRHGISCKVLCEESGDVDDKCIEVKATTTSKCFNKAGFVRNADALEADEKSDNVADDMVNTNDVWSSLRENKFMSATDTFQEYVDAGESELLVCEEASTDDAIVAAVCSSAELATEDESDGDDDVDPTPDPVAPSIARNVGLSLDVLRNEDVTVPVEHPKERKLAKALLRFPEVLATMLEELYLHPLCDYLFDLSQTFSEFYDNCYCIEKDRKTGKCQSTVLWIFLLILAISDCLAGLTEKMKKCCKVVNINKGRLLLCEATAAIMTKGFFILGIRTVEKM</sequence>